<keyword evidence="1" id="KW-1133">Transmembrane helix</keyword>
<proteinExistence type="predicted"/>
<gene>
    <name evidence="2" type="ORF">LCGC14_1434490</name>
</gene>
<protein>
    <submittedName>
        <fullName evidence="2">Uncharacterized protein</fullName>
    </submittedName>
</protein>
<keyword evidence="1" id="KW-0812">Transmembrane</keyword>
<accession>A0A0F9K8T2</accession>
<organism evidence="2">
    <name type="scientific">marine sediment metagenome</name>
    <dbReference type="NCBI Taxonomy" id="412755"/>
    <lineage>
        <taxon>unclassified sequences</taxon>
        <taxon>metagenomes</taxon>
        <taxon>ecological metagenomes</taxon>
    </lineage>
</organism>
<evidence type="ECO:0000313" key="2">
    <source>
        <dbReference type="EMBL" id="KKM71051.1"/>
    </source>
</evidence>
<feature type="transmembrane region" description="Helical" evidence="1">
    <location>
        <begin position="21"/>
        <end position="43"/>
    </location>
</feature>
<sequence length="87" mass="9992">MAKLSDYLKDAEGNPSSSRLFSYYFMWFFFISNLLILVSVFFGSSPLDMNSIIVFLVFDALVLIATFAPKQLNKIEEVRKLIELAKK</sequence>
<dbReference type="AlphaFoldDB" id="A0A0F9K8T2"/>
<comment type="caution">
    <text evidence="2">The sequence shown here is derived from an EMBL/GenBank/DDBJ whole genome shotgun (WGS) entry which is preliminary data.</text>
</comment>
<dbReference type="EMBL" id="LAZR01009707">
    <property type="protein sequence ID" value="KKM71051.1"/>
    <property type="molecule type" value="Genomic_DNA"/>
</dbReference>
<keyword evidence="1" id="KW-0472">Membrane</keyword>
<feature type="transmembrane region" description="Helical" evidence="1">
    <location>
        <begin position="49"/>
        <end position="69"/>
    </location>
</feature>
<reference evidence="2" key="1">
    <citation type="journal article" date="2015" name="Nature">
        <title>Complex archaea that bridge the gap between prokaryotes and eukaryotes.</title>
        <authorList>
            <person name="Spang A."/>
            <person name="Saw J.H."/>
            <person name="Jorgensen S.L."/>
            <person name="Zaremba-Niedzwiedzka K."/>
            <person name="Martijn J."/>
            <person name="Lind A.E."/>
            <person name="van Eijk R."/>
            <person name="Schleper C."/>
            <person name="Guy L."/>
            <person name="Ettema T.J."/>
        </authorList>
    </citation>
    <scope>NUCLEOTIDE SEQUENCE</scope>
</reference>
<name>A0A0F9K8T2_9ZZZZ</name>
<evidence type="ECO:0000256" key="1">
    <source>
        <dbReference type="SAM" id="Phobius"/>
    </source>
</evidence>